<dbReference type="SUPFAM" id="SSF56349">
    <property type="entry name" value="DNA breaking-rejoining enzymes"/>
    <property type="match status" value="1"/>
</dbReference>
<dbReference type="AlphaFoldDB" id="A0A915I158"/>
<dbReference type="PANTHER" id="PTHR34605">
    <property type="entry name" value="PHAGE_INTEGRASE DOMAIN-CONTAINING PROTEIN"/>
    <property type="match status" value="1"/>
</dbReference>
<dbReference type="Gene3D" id="1.10.443.10">
    <property type="entry name" value="Intergrase catalytic core"/>
    <property type="match status" value="1"/>
</dbReference>
<evidence type="ECO:0000313" key="2">
    <source>
        <dbReference type="Proteomes" id="UP000887565"/>
    </source>
</evidence>
<evidence type="ECO:0000313" key="3">
    <source>
        <dbReference type="WBParaSite" id="nRc.2.0.1.t07429-RA"/>
    </source>
</evidence>
<dbReference type="InterPro" id="IPR052925">
    <property type="entry name" value="Phage_Integrase-like_Recomb"/>
</dbReference>
<dbReference type="Proteomes" id="UP000887565">
    <property type="component" value="Unplaced"/>
</dbReference>
<proteinExistence type="predicted"/>
<dbReference type="GO" id="GO:0006310">
    <property type="term" value="P:DNA recombination"/>
    <property type="evidence" value="ECO:0007669"/>
    <property type="project" value="UniProtKB-KW"/>
</dbReference>
<keyword evidence="2" id="KW-1185">Reference proteome</keyword>
<evidence type="ECO:0000256" key="1">
    <source>
        <dbReference type="ARBA" id="ARBA00023172"/>
    </source>
</evidence>
<organism evidence="2 3">
    <name type="scientific">Romanomermis culicivorax</name>
    <name type="common">Nematode worm</name>
    <dbReference type="NCBI Taxonomy" id="13658"/>
    <lineage>
        <taxon>Eukaryota</taxon>
        <taxon>Metazoa</taxon>
        <taxon>Ecdysozoa</taxon>
        <taxon>Nematoda</taxon>
        <taxon>Enoplea</taxon>
        <taxon>Dorylaimia</taxon>
        <taxon>Mermithida</taxon>
        <taxon>Mermithoidea</taxon>
        <taxon>Mermithidae</taxon>
        <taxon>Romanomermis</taxon>
    </lineage>
</organism>
<dbReference type="WBParaSite" id="nRc.2.0.1.t07429-RA">
    <property type="protein sequence ID" value="nRc.2.0.1.t07429-RA"/>
    <property type="gene ID" value="nRc.2.0.1.g07429"/>
</dbReference>
<accession>A0A915I158</accession>
<sequence length="94" mass="10619">MDIFHHGSSVIILKTSNITCPYTALMEYLQTNNIKPSSSEFIFCNIVPCKDKAFSFGDKKLTYMRAREHFLRILTEIGLNAKEYGTHSLRSGGA</sequence>
<protein>
    <submittedName>
        <fullName evidence="3">Tyr recombinase domain-containing protein</fullName>
    </submittedName>
</protein>
<dbReference type="InterPro" id="IPR011010">
    <property type="entry name" value="DNA_brk_join_enz"/>
</dbReference>
<name>A0A915I158_ROMCU</name>
<keyword evidence="1" id="KW-0233">DNA recombination</keyword>
<dbReference type="GO" id="GO:0015074">
    <property type="term" value="P:DNA integration"/>
    <property type="evidence" value="ECO:0007669"/>
    <property type="project" value="InterPro"/>
</dbReference>
<dbReference type="PANTHER" id="PTHR34605:SF6">
    <property type="entry name" value="TYR RECOMBINASE DOMAIN-CONTAINING PROTEIN"/>
    <property type="match status" value="1"/>
</dbReference>
<dbReference type="GO" id="GO:0003677">
    <property type="term" value="F:DNA binding"/>
    <property type="evidence" value="ECO:0007669"/>
    <property type="project" value="InterPro"/>
</dbReference>
<dbReference type="InterPro" id="IPR013762">
    <property type="entry name" value="Integrase-like_cat_sf"/>
</dbReference>
<reference evidence="3" key="1">
    <citation type="submission" date="2022-11" db="UniProtKB">
        <authorList>
            <consortium name="WormBaseParasite"/>
        </authorList>
    </citation>
    <scope>IDENTIFICATION</scope>
</reference>